<dbReference type="GO" id="GO:0006606">
    <property type="term" value="P:protein import into nucleus"/>
    <property type="evidence" value="ECO:0007669"/>
    <property type="project" value="InterPro"/>
</dbReference>
<feature type="compositionally biased region" description="Acidic residues" evidence="2">
    <location>
        <begin position="328"/>
        <end position="339"/>
    </location>
</feature>
<reference evidence="4" key="1">
    <citation type="journal article" date="2020" name="Stud. Mycol.">
        <title>101 Dothideomycetes genomes: a test case for predicting lifestyles and emergence of pathogens.</title>
        <authorList>
            <person name="Haridas S."/>
            <person name="Albert R."/>
            <person name="Binder M."/>
            <person name="Bloem J."/>
            <person name="Labutti K."/>
            <person name="Salamov A."/>
            <person name="Andreopoulos B."/>
            <person name="Baker S."/>
            <person name="Barry K."/>
            <person name="Bills G."/>
            <person name="Bluhm B."/>
            <person name="Cannon C."/>
            <person name="Castanera R."/>
            <person name="Culley D."/>
            <person name="Daum C."/>
            <person name="Ezra D."/>
            <person name="Gonzalez J."/>
            <person name="Henrissat B."/>
            <person name="Kuo A."/>
            <person name="Liang C."/>
            <person name="Lipzen A."/>
            <person name="Lutzoni F."/>
            <person name="Magnuson J."/>
            <person name="Mondo S."/>
            <person name="Nolan M."/>
            <person name="Ohm R."/>
            <person name="Pangilinan J."/>
            <person name="Park H.-J."/>
            <person name="Ramirez L."/>
            <person name="Alfaro M."/>
            <person name="Sun H."/>
            <person name="Tritt A."/>
            <person name="Yoshinaga Y."/>
            <person name="Zwiers L.-H."/>
            <person name="Turgeon B."/>
            <person name="Goodwin S."/>
            <person name="Spatafora J."/>
            <person name="Crous P."/>
            <person name="Grigoriev I."/>
        </authorList>
    </citation>
    <scope>NUCLEOTIDE SEQUENCE</scope>
    <source>
        <strain evidence="4">CBS 113389</strain>
    </source>
</reference>
<feature type="compositionally biased region" description="Acidic residues" evidence="2">
    <location>
        <begin position="309"/>
        <end position="319"/>
    </location>
</feature>
<keyword evidence="5" id="KW-1185">Reference proteome</keyword>
<evidence type="ECO:0000256" key="2">
    <source>
        <dbReference type="SAM" id="MobiDB-lite"/>
    </source>
</evidence>
<proteinExistence type="inferred from homology"/>
<dbReference type="GeneID" id="54476522"/>
<feature type="region of interest" description="Disordered" evidence="2">
    <location>
        <begin position="294"/>
        <end position="381"/>
    </location>
</feature>
<feature type="region of interest" description="Disordered" evidence="2">
    <location>
        <begin position="200"/>
        <end position="219"/>
    </location>
</feature>
<dbReference type="PANTHER" id="PTHR28063:SF1">
    <property type="entry name" value="RNA POLYMERASE II NUCLEAR LOCALIZATION PROTEIN IWR1"/>
    <property type="match status" value="1"/>
</dbReference>
<comment type="similarity">
    <text evidence="1">Belongs to the IWR1/SLC7A6OS family.</text>
</comment>
<dbReference type="PANTHER" id="PTHR28063">
    <property type="entry name" value="RNA POLYMERASE II NUCLEAR LOCALIZATION PROTEIN IWR1"/>
    <property type="match status" value="1"/>
</dbReference>
<dbReference type="Pfam" id="PF08574">
    <property type="entry name" value="Iwr1"/>
    <property type="match status" value="1"/>
</dbReference>
<evidence type="ECO:0000313" key="4">
    <source>
        <dbReference type="EMBL" id="KAF2481614.1"/>
    </source>
</evidence>
<sequence length="402" mass="43887">MSEPTLVRLKRKRTDDAPDILIVQQQARGNKRAATNLHYVRKADAVPVTAREEQPVEIPSAAGAPAPSREARMVNGGESTRRVFQLAGRKRRGTDGGVATVVEKKVKRGDGDVGQGTLLSRSDGGINAAIESFKRPGRNATLRSSSSHLSSPRGPESVGERRRIQELADYMHQTALEEVEREEMAKGILPNGDVARNLQSSTGVQQRVAPPRMSGERSRQLHNARVAANAELGATTEEHDVQMENDTDYVYDTYILAPKSTPHSATTPTNGSGNAIGYLVVNTEEEEALWQTFYHSPSSPTGSDKAWDGEVEGEEDENAEGFYGADYPEQEVDSEDEFDGNVYGFRGKGASDEEEWGDEKGEVEGGVWSGDEEGEVVDGWGRDLSGFRGSEVGREFVQFMAR</sequence>
<feature type="region of interest" description="Disordered" evidence="2">
    <location>
        <begin position="131"/>
        <end position="160"/>
    </location>
</feature>
<accession>A0A6A6PPR1</accession>
<dbReference type="AlphaFoldDB" id="A0A6A6PPR1"/>
<dbReference type="RefSeq" id="XP_033588184.1">
    <property type="nucleotide sequence ID" value="XM_033735520.1"/>
</dbReference>
<feature type="region of interest" description="Disordered" evidence="2">
    <location>
        <begin position="48"/>
        <end position="79"/>
    </location>
</feature>
<protein>
    <recommendedName>
        <fullName evidence="3">Transcription factor Iwr1 domain-containing protein</fullName>
    </recommendedName>
</protein>
<dbReference type="OrthoDB" id="6255506at2759"/>
<evidence type="ECO:0000313" key="5">
    <source>
        <dbReference type="Proteomes" id="UP000799767"/>
    </source>
</evidence>
<feature type="domain" description="Transcription factor Iwr1" evidence="3">
    <location>
        <begin position="248"/>
        <end position="331"/>
    </location>
</feature>
<gene>
    <name evidence="4" type="ORF">BDY17DRAFT_311287</name>
</gene>
<name>A0A6A6PPR1_9PEZI</name>
<dbReference type="InterPro" id="IPR013883">
    <property type="entry name" value="TF_Iwr1_dom"/>
</dbReference>
<evidence type="ECO:0000259" key="3">
    <source>
        <dbReference type="Pfam" id="PF08574"/>
    </source>
</evidence>
<dbReference type="EMBL" id="MU001637">
    <property type="protein sequence ID" value="KAF2481614.1"/>
    <property type="molecule type" value="Genomic_DNA"/>
</dbReference>
<dbReference type="Proteomes" id="UP000799767">
    <property type="component" value="Unassembled WGS sequence"/>
</dbReference>
<dbReference type="InterPro" id="IPR040150">
    <property type="entry name" value="Iwr1"/>
</dbReference>
<organism evidence="4 5">
    <name type="scientific">Neohortaea acidophila</name>
    <dbReference type="NCBI Taxonomy" id="245834"/>
    <lineage>
        <taxon>Eukaryota</taxon>
        <taxon>Fungi</taxon>
        <taxon>Dikarya</taxon>
        <taxon>Ascomycota</taxon>
        <taxon>Pezizomycotina</taxon>
        <taxon>Dothideomycetes</taxon>
        <taxon>Dothideomycetidae</taxon>
        <taxon>Mycosphaerellales</taxon>
        <taxon>Teratosphaeriaceae</taxon>
        <taxon>Neohortaea</taxon>
    </lineage>
</organism>
<evidence type="ECO:0000256" key="1">
    <source>
        <dbReference type="ARBA" id="ARBA00010218"/>
    </source>
</evidence>